<protein>
    <submittedName>
        <fullName evidence="9">ABC transporter ATP-binding protein</fullName>
    </submittedName>
</protein>
<dbReference type="CDD" id="cd03257">
    <property type="entry name" value="ABC_NikE_OppD_transporters"/>
    <property type="match status" value="1"/>
</dbReference>
<dbReference type="InterPro" id="IPR003439">
    <property type="entry name" value="ABC_transporter-like_ATP-bd"/>
</dbReference>
<dbReference type="NCBIfam" id="TIGR01727">
    <property type="entry name" value="oligo_HPY"/>
    <property type="match status" value="1"/>
</dbReference>
<dbReference type="SMART" id="SM00382">
    <property type="entry name" value="AAA"/>
    <property type="match status" value="1"/>
</dbReference>
<dbReference type="PROSITE" id="PS00211">
    <property type="entry name" value="ABC_TRANSPORTER_1"/>
    <property type="match status" value="1"/>
</dbReference>
<reference evidence="9 10" key="1">
    <citation type="submission" date="2024-03" db="EMBL/GenBank/DDBJ databases">
        <title>Human intestinal bacterial collection.</title>
        <authorList>
            <person name="Pauvert C."/>
            <person name="Hitch T.C.A."/>
            <person name="Clavel T."/>
        </authorList>
    </citation>
    <scope>NUCLEOTIDE SEQUENCE [LARGE SCALE GENOMIC DNA]</scope>
    <source>
        <strain evidence="9 10">CLA-AA-H132</strain>
    </source>
</reference>
<dbReference type="InterPro" id="IPR027417">
    <property type="entry name" value="P-loop_NTPase"/>
</dbReference>
<comment type="similarity">
    <text evidence="2">Belongs to the ABC transporter superfamily.</text>
</comment>
<dbReference type="Pfam" id="PF08352">
    <property type="entry name" value="oligo_HPY"/>
    <property type="match status" value="1"/>
</dbReference>
<keyword evidence="6 9" id="KW-0067">ATP-binding</keyword>
<dbReference type="EMBL" id="JBBMFE010000008">
    <property type="protein sequence ID" value="MEQ2472823.1"/>
    <property type="molecule type" value="Genomic_DNA"/>
</dbReference>
<dbReference type="Proteomes" id="UP001438008">
    <property type="component" value="Unassembled WGS sequence"/>
</dbReference>
<comment type="caution">
    <text evidence="9">The sequence shown here is derived from an EMBL/GenBank/DDBJ whole genome shotgun (WGS) entry which is preliminary data.</text>
</comment>
<keyword evidence="10" id="KW-1185">Reference proteome</keyword>
<evidence type="ECO:0000313" key="9">
    <source>
        <dbReference type="EMBL" id="MEQ2472823.1"/>
    </source>
</evidence>
<evidence type="ECO:0000256" key="1">
    <source>
        <dbReference type="ARBA" id="ARBA00004202"/>
    </source>
</evidence>
<dbReference type="Gene3D" id="3.40.50.300">
    <property type="entry name" value="P-loop containing nucleotide triphosphate hydrolases"/>
    <property type="match status" value="1"/>
</dbReference>
<keyword evidence="5" id="KW-0547">Nucleotide-binding</keyword>
<proteinExistence type="inferred from homology"/>
<evidence type="ECO:0000256" key="4">
    <source>
        <dbReference type="ARBA" id="ARBA00022475"/>
    </source>
</evidence>
<evidence type="ECO:0000256" key="6">
    <source>
        <dbReference type="ARBA" id="ARBA00022840"/>
    </source>
</evidence>
<dbReference type="GO" id="GO:0005524">
    <property type="term" value="F:ATP binding"/>
    <property type="evidence" value="ECO:0007669"/>
    <property type="project" value="UniProtKB-KW"/>
</dbReference>
<keyword evidence="4" id="KW-1003">Cell membrane</keyword>
<evidence type="ECO:0000256" key="3">
    <source>
        <dbReference type="ARBA" id="ARBA00022448"/>
    </source>
</evidence>
<dbReference type="PANTHER" id="PTHR43297">
    <property type="entry name" value="OLIGOPEPTIDE TRANSPORT ATP-BINDING PROTEIN APPD"/>
    <property type="match status" value="1"/>
</dbReference>
<accession>A0ABV1FID6</accession>
<gene>
    <name evidence="9" type="ORF">WMO29_10045</name>
</gene>
<comment type="subcellular location">
    <subcellularLocation>
        <location evidence="1">Cell membrane</location>
        <topology evidence="1">Peripheral membrane protein</topology>
    </subcellularLocation>
</comment>
<sequence>MIFGGKKKVNRNESSLDSIREKTDLAVDVENLVVKYKTSEATVEAVNSISLKVKKKRTLGLVGETGAGKTTAMLALMNMVPNPPGVITDGIVKINGLDMLHLTSAQLQTVRGSEIAMIFQDPMTSLNPVLTVGEQIEESILLHQKVTKAEAVKEAQKLLATVGIDPKRVSEYPHQFSGGMRQRVGIAIALACNPSVLIADEPTSALDVTIQAQILQMMRNLKDENDMSMILITHDLGVVAEMCDDVAVMYAGHIVEYGTLEEVFNNTKHPYTEGLFDSLPNIHKRVEKLHPIQGLMPDPSNLPKGCTFAERCPYATDKCREQEPETFEFSEIHRAACSAYRNSDFRIRRNK</sequence>
<dbReference type="Pfam" id="PF00005">
    <property type="entry name" value="ABC_tran"/>
    <property type="match status" value="1"/>
</dbReference>
<dbReference type="InterPro" id="IPR003593">
    <property type="entry name" value="AAA+_ATPase"/>
</dbReference>
<dbReference type="RefSeq" id="WP_349164675.1">
    <property type="nucleotide sequence ID" value="NZ_JBBMFE010000008.1"/>
</dbReference>
<keyword evidence="7" id="KW-0472">Membrane</keyword>
<evidence type="ECO:0000259" key="8">
    <source>
        <dbReference type="PROSITE" id="PS50893"/>
    </source>
</evidence>
<dbReference type="PANTHER" id="PTHR43297:SF2">
    <property type="entry name" value="DIPEPTIDE TRANSPORT ATP-BINDING PROTEIN DPPD"/>
    <property type="match status" value="1"/>
</dbReference>
<evidence type="ECO:0000256" key="2">
    <source>
        <dbReference type="ARBA" id="ARBA00005417"/>
    </source>
</evidence>
<evidence type="ECO:0000313" key="10">
    <source>
        <dbReference type="Proteomes" id="UP001438008"/>
    </source>
</evidence>
<organism evidence="9 10">
    <name type="scientific">Laedolimicola intestinihominis</name>
    <dbReference type="NCBI Taxonomy" id="3133166"/>
    <lineage>
        <taxon>Bacteria</taxon>
        <taxon>Bacillati</taxon>
        <taxon>Bacillota</taxon>
        <taxon>Clostridia</taxon>
        <taxon>Lachnospirales</taxon>
        <taxon>Lachnospiraceae</taxon>
        <taxon>Laedolimicola</taxon>
    </lineage>
</organism>
<dbReference type="SUPFAM" id="SSF52540">
    <property type="entry name" value="P-loop containing nucleoside triphosphate hydrolases"/>
    <property type="match status" value="1"/>
</dbReference>
<keyword evidence="3" id="KW-0813">Transport</keyword>
<evidence type="ECO:0000256" key="5">
    <source>
        <dbReference type="ARBA" id="ARBA00022741"/>
    </source>
</evidence>
<dbReference type="InterPro" id="IPR017871">
    <property type="entry name" value="ABC_transporter-like_CS"/>
</dbReference>
<dbReference type="PROSITE" id="PS50893">
    <property type="entry name" value="ABC_TRANSPORTER_2"/>
    <property type="match status" value="1"/>
</dbReference>
<dbReference type="InterPro" id="IPR050388">
    <property type="entry name" value="ABC_Ni/Peptide_Import"/>
</dbReference>
<feature type="domain" description="ABC transporter" evidence="8">
    <location>
        <begin position="27"/>
        <end position="276"/>
    </location>
</feature>
<evidence type="ECO:0000256" key="7">
    <source>
        <dbReference type="ARBA" id="ARBA00023136"/>
    </source>
</evidence>
<name>A0ABV1FID6_9FIRM</name>
<dbReference type="InterPro" id="IPR013563">
    <property type="entry name" value="Oligopep_ABC_C"/>
</dbReference>